<evidence type="ECO:0000313" key="1">
    <source>
        <dbReference type="EMBL" id="CAH0560379.1"/>
    </source>
</evidence>
<gene>
    <name evidence="1" type="ORF">MELIAE_LOCUS10136</name>
</gene>
<keyword evidence="2" id="KW-1185">Reference proteome</keyword>
<reference evidence="1" key="1">
    <citation type="submission" date="2021-12" db="EMBL/GenBank/DDBJ databases">
        <authorList>
            <person name="King R."/>
        </authorList>
    </citation>
    <scope>NUCLEOTIDE SEQUENCE</scope>
</reference>
<dbReference type="OrthoDB" id="6773400at2759"/>
<dbReference type="EMBL" id="OV121138">
    <property type="protein sequence ID" value="CAH0560379.1"/>
    <property type="molecule type" value="Genomic_DNA"/>
</dbReference>
<dbReference type="AlphaFoldDB" id="A0A9P0FMQ5"/>
<name>A0A9P0FMQ5_BRAAE</name>
<sequence>MSSDELNDEEKGTNLLVAMQLQKRPEILTKSQIPHMKTKKNEALKQAATELEREIRKPLTISQLMKKVNNMKTRLKKG</sequence>
<accession>A0A9P0FMQ5</accession>
<protein>
    <submittedName>
        <fullName evidence="1">Uncharacterized protein</fullName>
    </submittedName>
</protein>
<dbReference type="Proteomes" id="UP001154078">
    <property type="component" value="Chromosome 7"/>
</dbReference>
<organism evidence="1 2">
    <name type="scientific">Brassicogethes aeneus</name>
    <name type="common">Rape pollen beetle</name>
    <name type="synonym">Meligethes aeneus</name>
    <dbReference type="NCBI Taxonomy" id="1431903"/>
    <lineage>
        <taxon>Eukaryota</taxon>
        <taxon>Metazoa</taxon>
        <taxon>Ecdysozoa</taxon>
        <taxon>Arthropoda</taxon>
        <taxon>Hexapoda</taxon>
        <taxon>Insecta</taxon>
        <taxon>Pterygota</taxon>
        <taxon>Neoptera</taxon>
        <taxon>Endopterygota</taxon>
        <taxon>Coleoptera</taxon>
        <taxon>Polyphaga</taxon>
        <taxon>Cucujiformia</taxon>
        <taxon>Nitidulidae</taxon>
        <taxon>Meligethinae</taxon>
        <taxon>Brassicogethes</taxon>
    </lineage>
</organism>
<evidence type="ECO:0000313" key="2">
    <source>
        <dbReference type="Proteomes" id="UP001154078"/>
    </source>
</evidence>
<proteinExistence type="predicted"/>